<evidence type="ECO:0000259" key="1">
    <source>
        <dbReference type="Pfam" id="PF00899"/>
    </source>
</evidence>
<dbReference type="GO" id="GO:0008641">
    <property type="term" value="F:ubiquitin-like modifier activating enzyme activity"/>
    <property type="evidence" value="ECO:0007669"/>
    <property type="project" value="InterPro"/>
</dbReference>
<gene>
    <name evidence="2" type="ORF">ENJ51_09190</name>
</gene>
<dbReference type="SUPFAM" id="SSF69572">
    <property type="entry name" value="Activating enzymes of the ubiquitin-like proteins"/>
    <property type="match status" value="1"/>
</dbReference>
<dbReference type="PANTHER" id="PTHR43267:SF1">
    <property type="entry name" value="TRNA THREONYLCARBAMOYLADENOSINE DEHYDRATASE"/>
    <property type="match status" value="1"/>
</dbReference>
<dbReference type="EMBL" id="DRMS01000343">
    <property type="protein sequence ID" value="HFC92972.1"/>
    <property type="molecule type" value="Genomic_DNA"/>
</dbReference>
<dbReference type="PANTHER" id="PTHR43267">
    <property type="entry name" value="TRNA THREONYLCARBAMOYLADENOSINE DEHYDRATASE"/>
    <property type="match status" value="1"/>
</dbReference>
<organism evidence="2">
    <name type="scientific">Leucothrix mucor</name>
    <dbReference type="NCBI Taxonomy" id="45248"/>
    <lineage>
        <taxon>Bacteria</taxon>
        <taxon>Pseudomonadati</taxon>
        <taxon>Pseudomonadota</taxon>
        <taxon>Gammaproteobacteria</taxon>
        <taxon>Thiotrichales</taxon>
        <taxon>Thiotrichaceae</taxon>
        <taxon>Leucothrix</taxon>
    </lineage>
</organism>
<comment type="caution">
    <text evidence="2">The sequence shown here is derived from an EMBL/GenBank/DDBJ whole genome shotgun (WGS) entry which is preliminary data.</text>
</comment>
<dbReference type="InterPro" id="IPR045886">
    <property type="entry name" value="ThiF/MoeB/HesA"/>
</dbReference>
<dbReference type="CDD" id="cd00755">
    <property type="entry name" value="YgdL_like"/>
    <property type="match status" value="1"/>
</dbReference>
<name>A0A7V2T1M8_LEUMU</name>
<proteinExistence type="predicted"/>
<accession>A0A7V2T1M8</accession>
<reference evidence="2" key="1">
    <citation type="journal article" date="2020" name="mSystems">
        <title>Genome- and Community-Level Interaction Insights into Carbon Utilization and Element Cycling Functions of Hydrothermarchaeota in Hydrothermal Sediment.</title>
        <authorList>
            <person name="Zhou Z."/>
            <person name="Liu Y."/>
            <person name="Xu W."/>
            <person name="Pan J."/>
            <person name="Luo Z.H."/>
            <person name="Li M."/>
        </authorList>
    </citation>
    <scope>NUCLEOTIDE SEQUENCE [LARGE SCALE GENOMIC DNA]</scope>
    <source>
        <strain evidence="2">HyVt-493</strain>
    </source>
</reference>
<protein>
    <submittedName>
        <fullName evidence="2">tRNA threonylcarbamoyladenosine dehydratase</fullName>
    </submittedName>
</protein>
<evidence type="ECO:0000313" key="2">
    <source>
        <dbReference type="EMBL" id="HFC92972.1"/>
    </source>
</evidence>
<dbReference type="GO" id="GO:0061503">
    <property type="term" value="F:tRNA threonylcarbamoyladenosine dehydratase"/>
    <property type="evidence" value="ECO:0007669"/>
    <property type="project" value="TreeGrafter"/>
</dbReference>
<feature type="domain" description="THIF-type NAD/FAD binding fold" evidence="1">
    <location>
        <begin position="10"/>
        <end position="238"/>
    </location>
</feature>
<dbReference type="Proteomes" id="UP000885750">
    <property type="component" value="Unassembled WGS sequence"/>
</dbReference>
<dbReference type="GO" id="GO:0061504">
    <property type="term" value="P:cyclic threonylcarbamoyladenosine biosynthetic process"/>
    <property type="evidence" value="ECO:0007669"/>
    <property type="project" value="TreeGrafter"/>
</dbReference>
<dbReference type="Pfam" id="PF00899">
    <property type="entry name" value="ThiF"/>
    <property type="match status" value="1"/>
</dbReference>
<dbReference type="InterPro" id="IPR000594">
    <property type="entry name" value="ThiF_NAD_FAD-bd"/>
</dbReference>
<dbReference type="Gene3D" id="3.40.50.720">
    <property type="entry name" value="NAD(P)-binding Rossmann-like Domain"/>
    <property type="match status" value="1"/>
</dbReference>
<dbReference type="AlphaFoldDB" id="A0A7V2T1M8"/>
<dbReference type="InterPro" id="IPR035985">
    <property type="entry name" value="Ubiquitin-activating_enz"/>
</dbReference>
<sequence>MSIHERTELLVGEDSLYFLQHKHVLIAGIGGVGSFAAEAIVRAGVGRVTLIDHDVVSASNINRQLVALHSTIGKAKIEVMQQRALDINPDVNITAIKDFIRPENVDELLSETSFDYVLDCIDSISSKVALVTTCQQQHVPIISSMGAGGRINASKITIVNLDKTNVCPLARMMRQRMRKAGGSLKYPVVFSNEIPRKGTEHRPVEDDPSAHPRSVNGTISYLPSLFGLYMAGHVIKNFLRC</sequence>